<dbReference type="Gene3D" id="2.60.20.10">
    <property type="entry name" value="Crystallins"/>
    <property type="match status" value="2"/>
</dbReference>
<organism evidence="2 3">
    <name type="scientific">Amphibalanus amphitrite</name>
    <name type="common">Striped barnacle</name>
    <name type="synonym">Balanus amphitrite</name>
    <dbReference type="NCBI Taxonomy" id="1232801"/>
    <lineage>
        <taxon>Eukaryota</taxon>
        <taxon>Metazoa</taxon>
        <taxon>Ecdysozoa</taxon>
        <taxon>Arthropoda</taxon>
        <taxon>Crustacea</taxon>
        <taxon>Multicrustacea</taxon>
        <taxon>Cirripedia</taxon>
        <taxon>Thoracica</taxon>
        <taxon>Thoracicalcarea</taxon>
        <taxon>Balanomorpha</taxon>
        <taxon>Balanoidea</taxon>
        <taxon>Balanidae</taxon>
        <taxon>Amphibalaninae</taxon>
        <taxon>Amphibalanus</taxon>
    </lineage>
</organism>
<accession>A0A6A4WRA8</accession>
<dbReference type="SUPFAM" id="SSF49695">
    <property type="entry name" value="gamma-Crystallin-like"/>
    <property type="match status" value="1"/>
</dbReference>
<name>A0A6A4WRA8_AMPAM</name>
<reference evidence="2 3" key="1">
    <citation type="submission" date="2019-07" db="EMBL/GenBank/DDBJ databases">
        <title>Draft genome assembly of a fouling barnacle, Amphibalanus amphitrite (Darwin, 1854): The first reference genome for Thecostraca.</title>
        <authorList>
            <person name="Kim W."/>
        </authorList>
    </citation>
    <scope>NUCLEOTIDE SEQUENCE [LARGE SCALE GENOMIC DNA]</scope>
    <source>
        <strain evidence="2">SNU_AA5</strain>
        <tissue evidence="2">Soma without cirri and trophi</tissue>
    </source>
</reference>
<proteinExistence type="predicted"/>
<dbReference type="InterPro" id="IPR011024">
    <property type="entry name" value="G_crystallin-like"/>
</dbReference>
<keyword evidence="3" id="KW-1185">Reference proteome</keyword>
<comment type="caution">
    <text evidence="2">The sequence shown here is derived from an EMBL/GenBank/DDBJ whole genome shotgun (WGS) entry which is preliminary data.</text>
</comment>
<evidence type="ECO:0000256" key="1">
    <source>
        <dbReference type="SAM" id="SignalP"/>
    </source>
</evidence>
<gene>
    <name evidence="2" type="ORF">FJT64_022190</name>
</gene>
<feature type="chain" id="PRO_5025668987" evidence="1">
    <location>
        <begin position="19"/>
        <end position="233"/>
    </location>
</feature>
<dbReference type="OrthoDB" id="6381640at2759"/>
<feature type="signal peptide" evidence="1">
    <location>
        <begin position="1"/>
        <end position="18"/>
    </location>
</feature>
<dbReference type="Proteomes" id="UP000440578">
    <property type="component" value="Unassembled WGS sequence"/>
</dbReference>
<dbReference type="AlphaFoldDB" id="A0A6A4WRA8"/>
<sequence length="233" mass="24652">MCLGVLTLLVAGAAVASAGTPVPPSLLVYTGAGQTGTSVTYYSSQSSLGELDNRVGSICLMGCWILYENEQYNAQSGAVLLTLGIRGCMDIDGDLQGKVSSLRYVGDPTDASLSGLTLYSRMYFSGEETFLQADSANTVSASGYQSVMVSGPDSWTIYSGEDYTGDSVCLESYGTYVWVGDEQIEYGVFWTPWELGVVGGNIRSVQKGCAEGATRLQSQPVTVRRGDAGLVKN</sequence>
<evidence type="ECO:0000313" key="2">
    <source>
        <dbReference type="EMBL" id="KAF0306270.1"/>
    </source>
</evidence>
<protein>
    <submittedName>
        <fullName evidence="2">Uncharacterized protein</fullName>
    </submittedName>
</protein>
<keyword evidence="1" id="KW-0732">Signal</keyword>
<evidence type="ECO:0000313" key="3">
    <source>
        <dbReference type="Proteomes" id="UP000440578"/>
    </source>
</evidence>
<dbReference type="EMBL" id="VIIS01000678">
    <property type="protein sequence ID" value="KAF0306270.1"/>
    <property type="molecule type" value="Genomic_DNA"/>
</dbReference>